<comment type="caution">
    <text evidence="2">The sequence shown here is derived from an EMBL/GenBank/DDBJ whole genome shotgun (WGS) entry which is preliminary data.</text>
</comment>
<evidence type="ECO:0000313" key="2">
    <source>
        <dbReference type="EMBL" id="MCL2915357.1"/>
    </source>
</evidence>
<evidence type="ECO:0000313" key="3">
    <source>
        <dbReference type="Proteomes" id="UP001202831"/>
    </source>
</evidence>
<evidence type="ECO:0000256" key="1">
    <source>
        <dbReference type="SAM" id="Phobius"/>
    </source>
</evidence>
<dbReference type="Proteomes" id="UP001202831">
    <property type="component" value="Unassembled WGS sequence"/>
</dbReference>
<keyword evidence="1" id="KW-0812">Transmembrane</keyword>
<keyword evidence="3" id="KW-1185">Reference proteome</keyword>
<protein>
    <submittedName>
        <fullName evidence="2">DUF4381 domain-containing protein</fullName>
    </submittedName>
</protein>
<name>A0ABT0NA63_9GAMM</name>
<gene>
    <name evidence="2" type="ORF">L2725_16510</name>
</gene>
<keyword evidence="1" id="KW-0472">Membrane</keyword>
<keyword evidence="1" id="KW-1133">Transmembrane helix</keyword>
<dbReference type="EMBL" id="JAKIKT010000007">
    <property type="protein sequence ID" value="MCL2915357.1"/>
    <property type="molecule type" value="Genomic_DNA"/>
</dbReference>
<reference evidence="2 3" key="1">
    <citation type="submission" date="2022-01" db="EMBL/GenBank/DDBJ databases">
        <title>Whole genome-based taxonomy of the Shewanellaceae.</title>
        <authorList>
            <person name="Martin-Rodriguez A.J."/>
        </authorList>
    </citation>
    <scope>NUCLEOTIDE SEQUENCE [LARGE SCALE GENOMIC DNA]</scope>
    <source>
        <strain evidence="2 3">DSM 21332</strain>
    </source>
</reference>
<accession>A0ABT0NA63</accession>
<dbReference type="RefSeq" id="WP_249249940.1">
    <property type="nucleotide sequence ID" value="NZ_JAKIKT010000007.1"/>
</dbReference>
<feature type="transmembrane region" description="Helical" evidence="1">
    <location>
        <begin position="34"/>
        <end position="53"/>
    </location>
</feature>
<dbReference type="Pfam" id="PF14316">
    <property type="entry name" value="DUF4381"/>
    <property type="match status" value="1"/>
</dbReference>
<dbReference type="InterPro" id="IPR025489">
    <property type="entry name" value="DUF4381"/>
</dbReference>
<proteinExistence type="predicted"/>
<sequence length="172" mass="18574">MTATPAAPANPALAQLKDINLPEQIGSWPPAPGYFLLAALTIVLVVAFAWFYIKRQKRLTASRQAVELVALLDKGSADYPRQINTLLKRTALTYLPRNQVASLDGEKWIALLSTCIEESELQALQHLLAVRFSPGGLNMADASELEAIAIKVLKSLPDVKLLAGANGEAQPC</sequence>
<organism evidence="2 3">
    <name type="scientific">Shewanella corallii</name>
    <dbReference type="NCBI Taxonomy" id="560080"/>
    <lineage>
        <taxon>Bacteria</taxon>
        <taxon>Pseudomonadati</taxon>
        <taxon>Pseudomonadota</taxon>
        <taxon>Gammaproteobacteria</taxon>
        <taxon>Alteromonadales</taxon>
        <taxon>Shewanellaceae</taxon>
        <taxon>Shewanella</taxon>
    </lineage>
</organism>